<keyword evidence="1" id="KW-0472">Membrane</keyword>
<dbReference type="AlphaFoldDB" id="A0A0P9FH46"/>
<feature type="transmembrane region" description="Helical" evidence="1">
    <location>
        <begin position="41"/>
        <end position="63"/>
    </location>
</feature>
<evidence type="ECO:0000313" key="3">
    <source>
        <dbReference type="Proteomes" id="UP000050509"/>
    </source>
</evidence>
<protein>
    <submittedName>
        <fullName evidence="2">Uncharacterized protein</fullName>
    </submittedName>
</protein>
<comment type="caution">
    <text evidence="2">The sequence shown here is derived from an EMBL/GenBank/DDBJ whole genome shotgun (WGS) entry which is preliminary data.</text>
</comment>
<proteinExistence type="predicted"/>
<dbReference type="Proteomes" id="UP000050509">
    <property type="component" value="Unassembled WGS sequence"/>
</dbReference>
<evidence type="ECO:0000256" key="1">
    <source>
        <dbReference type="SAM" id="Phobius"/>
    </source>
</evidence>
<accession>A0A0P9FH46</accession>
<dbReference type="EMBL" id="LJCR01000541">
    <property type="protein sequence ID" value="KPV52451.1"/>
    <property type="molecule type" value="Genomic_DNA"/>
</dbReference>
<name>A0A0P9FH46_9CHLR</name>
<keyword evidence="3" id="KW-1185">Reference proteome</keyword>
<sequence length="64" mass="7381">MNDDESKALKDFLDEYDKNRQEVNRFILALLQKYSLLQTEVYIILATLVFAALFAALILIFGLP</sequence>
<reference evidence="2 3" key="1">
    <citation type="submission" date="2015-09" db="EMBL/GenBank/DDBJ databases">
        <title>Draft genome sequence of Kouleothrix aurantiaca JCM 19913.</title>
        <authorList>
            <person name="Hemp J."/>
        </authorList>
    </citation>
    <scope>NUCLEOTIDE SEQUENCE [LARGE SCALE GENOMIC DNA]</scope>
    <source>
        <strain evidence="2 3">COM-B</strain>
    </source>
</reference>
<organism evidence="2 3">
    <name type="scientific">Kouleothrix aurantiaca</name>
    <dbReference type="NCBI Taxonomy" id="186479"/>
    <lineage>
        <taxon>Bacteria</taxon>
        <taxon>Bacillati</taxon>
        <taxon>Chloroflexota</taxon>
        <taxon>Chloroflexia</taxon>
        <taxon>Chloroflexales</taxon>
        <taxon>Roseiflexineae</taxon>
        <taxon>Roseiflexaceae</taxon>
        <taxon>Kouleothrix</taxon>
    </lineage>
</organism>
<evidence type="ECO:0000313" key="2">
    <source>
        <dbReference type="EMBL" id="KPV52451.1"/>
    </source>
</evidence>
<keyword evidence="1" id="KW-0812">Transmembrane</keyword>
<keyword evidence="1" id="KW-1133">Transmembrane helix</keyword>
<gene>
    <name evidence="2" type="ORF">SE17_15450</name>
</gene>